<protein>
    <submittedName>
        <fullName evidence="1">Uncharacterized protein</fullName>
    </submittedName>
</protein>
<proteinExistence type="predicted"/>
<dbReference type="AlphaFoldDB" id="A0AAJ0HTC9"/>
<organism evidence="1 2">
    <name type="scientific">Lasiosphaeria hispida</name>
    <dbReference type="NCBI Taxonomy" id="260671"/>
    <lineage>
        <taxon>Eukaryota</taxon>
        <taxon>Fungi</taxon>
        <taxon>Dikarya</taxon>
        <taxon>Ascomycota</taxon>
        <taxon>Pezizomycotina</taxon>
        <taxon>Sordariomycetes</taxon>
        <taxon>Sordariomycetidae</taxon>
        <taxon>Sordariales</taxon>
        <taxon>Lasiosphaeriaceae</taxon>
        <taxon>Lasiosphaeria</taxon>
    </lineage>
</organism>
<comment type="caution">
    <text evidence="1">The sequence shown here is derived from an EMBL/GenBank/DDBJ whole genome shotgun (WGS) entry which is preliminary data.</text>
</comment>
<sequence>MAQPQTSPQVAPIDPEVRIKYPRGALLAEPSRPSISKLPFEMQTAIFKAASGPQIFFTEITLSGGVEVSRSAFAGLALTCRLARYIFTRYRTLYRLCGVDNHTVWRWVDSAHDIYYVTRDRLQRALLSRQPVLVHERFTRVMMLNIAADLSFMGEHPRRDAMTRLWNVFPAMRQIHVLVPRGPLRTPVPQWTAETMVLGDLPREQIIAPPGQDPEMWWAVMYQLKRTCGRILETENGFAGRVTPEICGRTAEMRIIPEIPVPTAEKRTLTGPPAMMDAVGTMDDIAASDTSDEVMVDDDNGAATLLMMMLSQAAKSEGQGSV</sequence>
<evidence type="ECO:0000313" key="2">
    <source>
        <dbReference type="Proteomes" id="UP001275084"/>
    </source>
</evidence>
<reference evidence="1" key="2">
    <citation type="submission" date="2023-06" db="EMBL/GenBank/DDBJ databases">
        <authorList>
            <consortium name="Lawrence Berkeley National Laboratory"/>
            <person name="Haridas S."/>
            <person name="Hensen N."/>
            <person name="Bonometti L."/>
            <person name="Westerberg I."/>
            <person name="Brannstrom I.O."/>
            <person name="Guillou S."/>
            <person name="Cros-Aarteil S."/>
            <person name="Calhoun S."/>
            <person name="Kuo A."/>
            <person name="Mondo S."/>
            <person name="Pangilinan J."/>
            <person name="Riley R."/>
            <person name="Labutti K."/>
            <person name="Andreopoulos B."/>
            <person name="Lipzen A."/>
            <person name="Chen C."/>
            <person name="Yanf M."/>
            <person name="Daum C."/>
            <person name="Ng V."/>
            <person name="Clum A."/>
            <person name="Steindorff A."/>
            <person name="Ohm R."/>
            <person name="Martin F."/>
            <person name="Silar P."/>
            <person name="Natvig D."/>
            <person name="Lalanne C."/>
            <person name="Gautier V."/>
            <person name="Ament-Velasquez S.L."/>
            <person name="Kruys A."/>
            <person name="Hutchinson M.I."/>
            <person name="Powell A.J."/>
            <person name="Barry K."/>
            <person name="Miller A.N."/>
            <person name="Grigoriev I.V."/>
            <person name="Debuchy R."/>
            <person name="Gladieux P."/>
            <person name="Thoren M.H."/>
            <person name="Johannesson H."/>
        </authorList>
    </citation>
    <scope>NUCLEOTIDE SEQUENCE</scope>
    <source>
        <strain evidence="1">CBS 955.72</strain>
    </source>
</reference>
<reference evidence="1" key="1">
    <citation type="journal article" date="2023" name="Mol. Phylogenet. Evol.">
        <title>Genome-scale phylogeny and comparative genomics of the fungal order Sordariales.</title>
        <authorList>
            <person name="Hensen N."/>
            <person name="Bonometti L."/>
            <person name="Westerberg I."/>
            <person name="Brannstrom I.O."/>
            <person name="Guillou S."/>
            <person name="Cros-Aarteil S."/>
            <person name="Calhoun S."/>
            <person name="Haridas S."/>
            <person name="Kuo A."/>
            <person name="Mondo S."/>
            <person name="Pangilinan J."/>
            <person name="Riley R."/>
            <person name="LaButti K."/>
            <person name="Andreopoulos B."/>
            <person name="Lipzen A."/>
            <person name="Chen C."/>
            <person name="Yan M."/>
            <person name="Daum C."/>
            <person name="Ng V."/>
            <person name="Clum A."/>
            <person name="Steindorff A."/>
            <person name="Ohm R.A."/>
            <person name="Martin F."/>
            <person name="Silar P."/>
            <person name="Natvig D.O."/>
            <person name="Lalanne C."/>
            <person name="Gautier V."/>
            <person name="Ament-Velasquez S.L."/>
            <person name="Kruys A."/>
            <person name="Hutchinson M.I."/>
            <person name="Powell A.J."/>
            <person name="Barry K."/>
            <person name="Miller A.N."/>
            <person name="Grigoriev I.V."/>
            <person name="Debuchy R."/>
            <person name="Gladieux P."/>
            <person name="Hiltunen Thoren M."/>
            <person name="Johannesson H."/>
        </authorList>
    </citation>
    <scope>NUCLEOTIDE SEQUENCE</scope>
    <source>
        <strain evidence="1">CBS 955.72</strain>
    </source>
</reference>
<accession>A0AAJ0HTC9</accession>
<gene>
    <name evidence="1" type="ORF">B0T25DRAFT_1656</name>
</gene>
<dbReference type="EMBL" id="JAUIQD010000001">
    <property type="protein sequence ID" value="KAK3362262.1"/>
    <property type="molecule type" value="Genomic_DNA"/>
</dbReference>
<keyword evidence="2" id="KW-1185">Reference proteome</keyword>
<name>A0AAJ0HTC9_9PEZI</name>
<evidence type="ECO:0000313" key="1">
    <source>
        <dbReference type="EMBL" id="KAK3362262.1"/>
    </source>
</evidence>
<dbReference type="Proteomes" id="UP001275084">
    <property type="component" value="Unassembled WGS sequence"/>
</dbReference>